<sequence length="54" mass="5961">MPDKKEQNIGKIIAITGPVVDVSFEGARLPDILNALKVKNEFLDKEIVLEVAQL</sequence>
<comment type="caution">
    <text evidence="4">The sequence shown here is derived from an EMBL/GenBank/DDBJ whole genome shotgun (WGS) entry which is preliminary data.</text>
</comment>
<name>A0A117M2A5_9BACT</name>
<dbReference type="InterPro" id="IPR004100">
    <property type="entry name" value="ATPase_F1/V1/A1_a/bsu_N"/>
</dbReference>
<dbReference type="GO" id="GO:1902600">
    <property type="term" value="P:proton transmembrane transport"/>
    <property type="evidence" value="ECO:0007669"/>
    <property type="project" value="InterPro"/>
</dbReference>
<feature type="non-terminal residue" evidence="4">
    <location>
        <position position="54"/>
    </location>
</feature>
<dbReference type="GO" id="GO:1902495">
    <property type="term" value="C:transmembrane transporter complex"/>
    <property type="evidence" value="ECO:0007669"/>
    <property type="project" value="UniProtKB-ARBA"/>
</dbReference>
<organism evidence="4 5">
    <name type="scientific">Mesotoga prima</name>
    <dbReference type="NCBI Taxonomy" id="1184387"/>
    <lineage>
        <taxon>Bacteria</taxon>
        <taxon>Thermotogati</taxon>
        <taxon>Thermotogota</taxon>
        <taxon>Thermotogae</taxon>
        <taxon>Kosmotogales</taxon>
        <taxon>Kosmotogaceae</taxon>
        <taxon>Mesotoga</taxon>
    </lineage>
</organism>
<evidence type="ECO:0000256" key="2">
    <source>
        <dbReference type="ARBA" id="ARBA00022448"/>
    </source>
</evidence>
<keyword evidence="2" id="KW-0813">Transport</keyword>
<proteinExistence type="inferred from homology"/>
<evidence type="ECO:0000313" key="5">
    <source>
        <dbReference type="Proteomes" id="UP000054092"/>
    </source>
</evidence>
<evidence type="ECO:0000313" key="4">
    <source>
        <dbReference type="EMBL" id="KUK80455.1"/>
    </source>
</evidence>
<evidence type="ECO:0000256" key="1">
    <source>
        <dbReference type="ARBA" id="ARBA00008936"/>
    </source>
</evidence>
<accession>A0A117M2A5</accession>
<dbReference type="GO" id="GO:0046034">
    <property type="term" value="P:ATP metabolic process"/>
    <property type="evidence" value="ECO:0007669"/>
    <property type="project" value="InterPro"/>
</dbReference>
<dbReference type="AlphaFoldDB" id="A0A117M2A5"/>
<dbReference type="InterPro" id="IPR036121">
    <property type="entry name" value="ATPase_F1/V1/A1_a/bsu_N_sf"/>
</dbReference>
<dbReference type="Gene3D" id="2.40.10.170">
    <property type="match status" value="1"/>
</dbReference>
<dbReference type="SUPFAM" id="SSF50615">
    <property type="entry name" value="N-terminal domain of alpha and beta subunits of F1 ATP synthase"/>
    <property type="match status" value="1"/>
</dbReference>
<gene>
    <name evidence="4" type="ORF">XD94_0964</name>
</gene>
<evidence type="ECO:0000259" key="3">
    <source>
        <dbReference type="Pfam" id="PF02874"/>
    </source>
</evidence>
<dbReference type="Proteomes" id="UP000054092">
    <property type="component" value="Unassembled WGS sequence"/>
</dbReference>
<comment type="similarity">
    <text evidence="1">Belongs to the ATPase alpha/beta chains family.</text>
</comment>
<reference evidence="5" key="1">
    <citation type="journal article" date="2015" name="MBio">
        <title>Genome-Resolved Metagenomic Analysis Reveals Roles for Candidate Phyla and Other Microbial Community Members in Biogeochemical Transformations in Oil Reservoirs.</title>
        <authorList>
            <person name="Hu P."/>
            <person name="Tom L."/>
            <person name="Singh A."/>
            <person name="Thomas B.C."/>
            <person name="Baker B.J."/>
            <person name="Piceno Y.M."/>
            <person name="Andersen G.L."/>
            <person name="Banfield J.F."/>
        </authorList>
    </citation>
    <scope>NUCLEOTIDE SEQUENCE [LARGE SCALE GENOMIC DNA]</scope>
</reference>
<dbReference type="Pfam" id="PF02874">
    <property type="entry name" value="ATP-synt_ab_N"/>
    <property type="match status" value="1"/>
</dbReference>
<dbReference type="GO" id="GO:0016469">
    <property type="term" value="C:proton-transporting two-sector ATPase complex"/>
    <property type="evidence" value="ECO:0007669"/>
    <property type="project" value="UniProtKB-ARBA"/>
</dbReference>
<dbReference type="EMBL" id="LGGP01000154">
    <property type="protein sequence ID" value="KUK80455.1"/>
    <property type="molecule type" value="Genomic_DNA"/>
</dbReference>
<protein>
    <submittedName>
        <fullName evidence="4">ATP synthase subunit beta</fullName>
    </submittedName>
</protein>
<feature type="domain" description="ATPase F1/V1/A1 complex alpha/beta subunit N-terminal" evidence="3">
    <location>
        <begin position="12"/>
        <end position="52"/>
    </location>
</feature>